<evidence type="ECO:0000313" key="1">
    <source>
        <dbReference type="EMBL" id="KAK9991627.1"/>
    </source>
</evidence>
<dbReference type="AlphaFoldDB" id="A0AAW2C1Y9"/>
<comment type="caution">
    <text evidence="1">The sequence shown here is derived from an EMBL/GenBank/DDBJ whole genome shotgun (WGS) entry which is preliminary data.</text>
</comment>
<name>A0AAW2C1Y9_9ROSI</name>
<sequence>MAVWSIWLRRNNMAFERLGNHKDIQSQALMKAAEVAYLGINGKHVSGRVRIQVKWIPPPFHWFKLNSDGSSLGNSGLVGGGGIVRDSAGNWVKGYARIIGVIMSVAAEL</sequence>
<evidence type="ECO:0000313" key="2">
    <source>
        <dbReference type="Proteomes" id="UP001459277"/>
    </source>
</evidence>
<protein>
    <recommendedName>
        <fullName evidence="3">RNase H type-1 domain-containing protein</fullName>
    </recommendedName>
</protein>
<gene>
    <name evidence="1" type="ORF">SO802_026612</name>
</gene>
<accession>A0AAW2C1Y9</accession>
<dbReference type="Proteomes" id="UP001459277">
    <property type="component" value="Unassembled WGS sequence"/>
</dbReference>
<keyword evidence="2" id="KW-1185">Reference proteome</keyword>
<proteinExistence type="predicted"/>
<dbReference type="InterPro" id="IPR052929">
    <property type="entry name" value="RNase_H-like_EbsB-rel"/>
</dbReference>
<dbReference type="EMBL" id="JAZDWU010000009">
    <property type="protein sequence ID" value="KAK9991627.1"/>
    <property type="molecule type" value="Genomic_DNA"/>
</dbReference>
<reference evidence="1 2" key="1">
    <citation type="submission" date="2024-01" db="EMBL/GenBank/DDBJ databases">
        <title>A telomere-to-telomere, gap-free genome of sweet tea (Lithocarpus litseifolius).</title>
        <authorList>
            <person name="Zhou J."/>
        </authorList>
    </citation>
    <scope>NUCLEOTIDE SEQUENCE [LARGE SCALE GENOMIC DNA]</scope>
    <source>
        <strain evidence="1">Zhou-2022a</strain>
        <tissue evidence="1">Leaf</tissue>
    </source>
</reference>
<dbReference type="PANTHER" id="PTHR47074:SF73">
    <property type="entry name" value="OS04G0448401 PROTEIN"/>
    <property type="match status" value="1"/>
</dbReference>
<dbReference type="PANTHER" id="PTHR47074">
    <property type="entry name" value="BNAC02G40300D PROTEIN"/>
    <property type="match status" value="1"/>
</dbReference>
<evidence type="ECO:0008006" key="3">
    <source>
        <dbReference type="Google" id="ProtNLM"/>
    </source>
</evidence>
<organism evidence="1 2">
    <name type="scientific">Lithocarpus litseifolius</name>
    <dbReference type="NCBI Taxonomy" id="425828"/>
    <lineage>
        <taxon>Eukaryota</taxon>
        <taxon>Viridiplantae</taxon>
        <taxon>Streptophyta</taxon>
        <taxon>Embryophyta</taxon>
        <taxon>Tracheophyta</taxon>
        <taxon>Spermatophyta</taxon>
        <taxon>Magnoliopsida</taxon>
        <taxon>eudicotyledons</taxon>
        <taxon>Gunneridae</taxon>
        <taxon>Pentapetalae</taxon>
        <taxon>rosids</taxon>
        <taxon>fabids</taxon>
        <taxon>Fagales</taxon>
        <taxon>Fagaceae</taxon>
        <taxon>Lithocarpus</taxon>
    </lineage>
</organism>